<protein>
    <recommendedName>
        <fullName evidence="2">hydroxymethylpyrimidine kinase</fullName>
        <ecNumber evidence="2">2.7.1.49</ecNumber>
    </recommendedName>
</protein>
<sequence>MSSLPCVLTIAGSDSGGGAGIQADLKTMTMLGGFGMSVITSLTSQNSLGVDDIHAPAPEFVVKQYNAVTSDFPVAAAKTGMLFSRGIIEALCTRLSERDFPLVVDPVCVSQSGHRLLQEDAVDAIREHLIPLADIFTPNRPEAELLAGMSICSDEDIQQAIAKLLDMGAKAVLLKGGHFDGERMVDWLGVKGQDPIAIEQQYIETKNTHGTGCTLSAAIATGLAKGLSIEDAVLEAQSFLNSALAASFTPGHGCGPANHSVELMRLQAQDACGAELARLADILDVEDTPFVDAGLSVEAVAVSLPWARKTEHVLRYALSHTEIEAEQSSRFRYPEKGGDELIAEIAHTATVLYPEGAFVCELCADSEVMNELVALKEESSELGTDFFVECSEPTGEKTFSEKLRYRLTSGAEMVHVVCVPDSDGFTRLFVVEKTVEDVMRTLGALVTA</sequence>
<dbReference type="GO" id="GO:0009229">
    <property type="term" value="P:thiamine diphosphate biosynthetic process"/>
    <property type="evidence" value="ECO:0007669"/>
    <property type="project" value="UniProtKB-UniPathway"/>
</dbReference>
<dbReference type="InterPro" id="IPR029056">
    <property type="entry name" value="Ribokinase-like"/>
</dbReference>
<keyword evidence="9" id="KW-1185">Reference proteome</keyword>
<comment type="pathway">
    <text evidence="1">Cofactor biosynthesis; thiamine diphosphate biosynthesis.</text>
</comment>
<dbReference type="PANTHER" id="PTHR20858">
    <property type="entry name" value="PHOSPHOMETHYLPYRIMIDINE KINASE"/>
    <property type="match status" value="1"/>
</dbReference>
<dbReference type="CDD" id="cd01169">
    <property type="entry name" value="HMPP_kinase"/>
    <property type="match status" value="1"/>
</dbReference>
<dbReference type="GO" id="GO:0005829">
    <property type="term" value="C:cytosol"/>
    <property type="evidence" value="ECO:0007669"/>
    <property type="project" value="TreeGrafter"/>
</dbReference>
<organism evidence="8 9">
    <name type="scientific">Desulfobaculum bizertense DSM 18034</name>
    <dbReference type="NCBI Taxonomy" id="1121442"/>
    <lineage>
        <taxon>Bacteria</taxon>
        <taxon>Pseudomonadati</taxon>
        <taxon>Thermodesulfobacteriota</taxon>
        <taxon>Desulfovibrionia</taxon>
        <taxon>Desulfovibrionales</taxon>
        <taxon>Desulfovibrionaceae</taxon>
        <taxon>Desulfobaculum</taxon>
    </lineage>
</organism>
<name>A0A1T4W6T2_9BACT</name>
<dbReference type="UniPathway" id="UPA00060">
    <property type="reaction ID" value="UER00138"/>
</dbReference>
<dbReference type="PANTHER" id="PTHR20858:SF17">
    <property type="entry name" value="HYDROXYMETHYLPYRIMIDINE_PHOSPHOMETHYLPYRIMIDINE KINASE THI20-RELATED"/>
    <property type="match status" value="1"/>
</dbReference>
<dbReference type="SUPFAM" id="SSF53613">
    <property type="entry name" value="Ribokinase-like"/>
    <property type="match status" value="1"/>
</dbReference>
<dbReference type="FunFam" id="3.40.1190.20:FF:000003">
    <property type="entry name" value="Phosphomethylpyrimidine kinase ThiD"/>
    <property type="match status" value="1"/>
</dbReference>
<reference evidence="8 9" key="1">
    <citation type="submission" date="2017-02" db="EMBL/GenBank/DDBJ databases">
        <authorList>
            <person name="Peterson S.W."/>
        </authorList>
    </citation>
    <scope>NUCLEOTIDE SEQUENCE [LARGE SCALE GENOMIC DNA]</scope>
    <source>
        <strain evidence="8 9">DSM 18034</strain>
    </source>
</reference>
<dbReference type="EMBL" id="FUYA01000005">
    <property type="protein sequence ID" value="SKA72809.1"/>
    <property type="molecule type" value="Genomic_DNA"/>
</dbReference>
<dbReference type="AlphaFoldDB" id="A0A1T4W6T2"/>
<dbReference type="Pfam" id="PF08543">
    <property type="entry name" value="Phos_pyr_kin"/>
    <property type="match status" value="1"/>
</dbReference>
<dbReference type="GO" id="GO:0008972">
    <property type="term" value="F:phosphomethylpyrimidine kinase activity"/>
    <property type="evidence" value="ECO:0007669"/>
    <property type="project" value="InterPro"/>
</dbReference>
<keyword evidence="4" id="KW-0547">Nucleotide-binding</keyword>
<evidence type="ECO:0000313" key="9">
    <source>
        <dbReference type="Proteomes" id="UP000189733"/>
    </source>
</evidence>
<dbReference type="GO" id="GO:0009228">
    <property type="term" value="P:thiamine biosynthetic process"/>
    <property type="evidence" value="ECO:0007669"/>
    <property type="project" value="InterPro"/>
</dbReference>
<evidence type="ECO:0000256" key="3">
    <source>
        <dbReference type="ARBA" id="ARBA00022679"/>
    </source>
</evidence>
<dbReference type="NCBIfam" id="TIGR00097">
    <property type="entry name" value="HMP-P_kinase"/>
    <property type="match status" value="1"/>
</dbReference>
<proteinExistence type="predicted"/>
<evidence type="ECO:0000256" key="6">
    <source>
        <dbReference type="ARBA" id="ARBA00022840"/>
    </source>
</evidence>
<dbReference type="OrthoDB" id="9810880at2"/>
<dbReference type="Gene3D" id="3.40.1190.20">
    <property type="match status" value="1"/>
</dbReference>
<evidence type="ECO:0000313" key="8">
    <source>
        <dbReference type="EMBL" id="SKA72809.1"/>
    </source>
</evidence>
<keyword evidence="5 8" id="KW-0418">Kinase</keyword>
<dbReference type="InterPro" id="IPR013749">
    <property type="entry name" value="PM/HMP-P_kinase-1"/>
</dbReference>
<accession>A0A1T4W6T2</accession>
<dbReference type="EC" id="2.7.1.49" evidence="2"/>
<evidence type="ECO:0000256" key="2">
    <source>
        <dbReference type="ARBA" id="ARBA00012135"/>
    </source>
</evidence>
<dbReference type="RefSeq" id="WP_078684994.1">
    <property type="nucleotide sequence ID" value="NZ_FUYA01000005.1"/>
</dbReference>
<evidence type="ECO:0000256" key="4">
    <source>
        <dbReference type="ARBA" id="ARBA00022741"/>
    </source>
</evidence>
<dbReference type="InterPro" id="IPR004399">
    <property type="entry name" value="HMP/HMP-P_kinase_dom"/>
</dbReference>
<gene>
    <name evidence="8" type="ORF">SAMN02745702_01706</name>
</gene>
<feature type="domain" description="Pyridoxamine kinase/Phosphomethylpyrimidine kinase" evidence="7">
    <location>
        <begin position="14"/>
        <end position="258"/>
    </location>
</feature>
<dbReference type="STRING" id="1121442.SAMN02745702_01706"/>
<evidence type="ECO:0000256" key="1">
    <source>
        <dbReference type="ARBA" id="ARBA00004948"/>
    </source>
</evidence>
<evidence type="ECO:0000256" key="5">
    <source>
        <dbReference type="ARBA" id="ARBA00022777"/>
    </source>
</evidence>
<dbReference type="GO" id="GO:0005524">
    <property type="term" value="F:ATP binding"/>
    <property type="evidence" value="ECO:0007669"/>
    <property type="project" value="UniProtKB-KW"/>
</dbReference>
<dbReference type="GO" id="GO:0008902">
    <property type="term" value="F:hydroxymethylpyrimidine kinase activity"/>
    <property type="evidence" value="ECO:0007669"/>
    <property type="project" value="UniProtKB-EC"/>
</dbReference>
<dbReference type="Proteomes" id="UP000189733">
    <property type="component" value="Unassembled WGS sequence"/>
</dbReference>
<keyword evidence="3" id="KW-0808">Transferase</keyword>
<evidence type="ECO:0000259" key="7">
    <source>
        <dbReference type="Pfam" id="PF08543"/>
    </source>
</evidence>
<keyword evidence="6" id="KW-0067">ATP-binding</keyword>